<dbReference type="EMBL" id="ML991798">
    <property type="protein sequence ID" value="KAF2234522.1"/>
    <property type="molecule type" value="Genomic_DNA"/>
</dbReference>
<name>A0A6A6H923_VIRVR</name>
<dbReference type="GO" id="GO:0000423">
    <property type="term" value="P:mitophagy"/>
    <property type="evidence" value="ECO:0007669"/>
    <property type="project" value="TreeGrafter"/>
</dbReference>
<dbReference type="OrthoDB" id="20368at2759"/>
<keyword evidence="7" id="KW-1185">Reference proteome</keyword>
<dbReference type="GO" id="GO:0030674">
    <property type="term" value="F:protein-macromolecule adaptor activity"/>
    <property type="evidence" value="ECO:0007669"/>
    <property type="project" value="TreeGrafter"/>
</dbReference>
<evidence type="ECO:0000256" key="2">
    <source>
        <dbReference type="SAM" id="Coils"/>
    </source>
</evidence>
<dbReference type="InterPro" id="IPR038274">
    <property type="entry name" value="Atg6/Beclin_C_sf"/>
</dbReference>
<proteinExistence type="inferred from homology"/>
<dbReference type="GO" id="GO:0043548">
    <property type="term" value="F:phosphatidylinositol 3-kinase binding"/>
    <property type="evidence" value="ECO:0007669"/>
    <property type="project" value="TreeGrafter"/>
</dbReference>
<evidence type="ECO:0000256" key="3">
    <source>
        <dbReference type="SAM" id="MobiDB-lite"/>
    </source>
</evidence>
<dbReference type="Pfam" id="PF04111">
    <property type="entry name" value="APG6"/>
    <property type="match status" value="1"/>
</dbReference>
<dbReference type="GO" id="GO:0045324">
    <property type="term" value="P:late endosome to vacuole transport"/>
    <property type="evidence" value="ECO:0007669"/>
    <property type="project" value="TreeGrafter"/>
</dbReference>
<comment type="similarity">
    <text evidence="1">Belongs to the beclin family.</text>
</comment>
<evidence type="ECO:0000313" key="6">
    <source>
        <dbReference type="EMBL" id="KAF2234522.1"/>
    </source>
</evidence>
<feature type="region of interest" description="Disordered" evidence="3">
    <location>
        <begin position="30"/>
        <end position="130"/>
    </location>
</feature>
<dbReference type="InterPro" id="IPR007243">
    <property type="entry name" value="Atg6/Beclin"/>
</dbReference>
<dbReference type="Proteomes" id="UP000800092">
    <property type="component" value="Unassembled WGS sequence"/>
</dbReference>
<dbReference type="GO" id="GO:0000045">
    <property type="term" value="P:autophagosome assembly"/>
    <property type="evidence" value="ECO:0007669"/>
    <property type="project" value="TreeGrafter"/>
</dbReference>
<feature type="compositionally biased region" description="Polar residues" evidence="3">
    <location>
        <begin position="100"/>
        <end position="112"/>
    </location>
</feature>
<dbReference type="GO" id="GO:0006995">
    <property type="term" value="P:cellular response to nitrogen starvation"/>
    <property type="evidence" value="ECO:0007669"/>
    <property type="project" value="TreeGrafter"/>
</dbReference>
<dbReference type="GO" id="GO:0034271">
    <property type="term" value="C:phosphatidylinositol 3-kinase complex, class III, type I"/>
    <property type="evidence" value="ECO:0007669"/>
    <property type="project" value="TreeGrafter"/>
</dbReference>
<dbReference type="Gene3D" id="1.10.418.40">
    <property type="entry name" value="Autophagy protein 6/Beclin 1"/>
    <property type="match status" value="1"/>
</dbReference>
<feature type="coiled-coil region" evidence="2">
    <location>
        <begin position="166"/>
        <end position="297"/>
    </location>
</feature>
<gene>
    <name evidence="6" type="ORF">EV356DRAFT_532831</name>
</gene>
<evidence type="ECO:0000259" key="5">
    <source>
        <dbReference type="Pfam" id="PF17675"/>
    </source>
</evidence>
<protein>
    <submittedName>
        <fullName evidence="6">Putative autophagy protein Apg6</fullName>
    </submittedName>
</protein>
<keyword evidence="2" id="KW-0175">Coiled coil</keyword>
<dbReference type="GO" id="GO:0034272">
    <property type="term" value="C:phosphatidylinositol 3-kinase complex, class III, type II"/>
    <property type="evidence" value="ECO:0007669"/>
    <property type="project" value="TreeGrafter"/>
</dbReference>
<dbReference type="Pfam" id="PF17675">
    <property type="entry name" value="APG6_N"/>
    <property type="match status" value="1"/>
</dbReference>
<sequence length="497" mass="55525">MYCQKCKTPLRLDPSLEHLSPAAFKILAESGASNDQQSVESSKRPKNAPSTRPLYPQDRHEHYVRASAAKGPAVSTKRMPTDGNTSGGKDHPAMSFIMLSESQITPPSTVRTSDQENGRDETKPRNGDIAIHGGYKEGFLSQKAEANARLFDILSSRSDIDHPVCAECAELLVEGLEKRLASATRERDAYVQYVKQTSISIPSQEDLDEAQQELEKTRKKEGELFTELKRLEEEKASMDAEIERLTREASELDEEEAAFWRERNAFNTTLTRFQNERDALNAQHEHDVKQLERLQRTNVYNDAFSIGHDGYYGTINGLRLGRLSNPLVEWPEINAAWGQTCLLLATVAEKLRFNFQGYTLNPVGSTSTVNKIEYPQSATGNDPSHPAKPKVTTLELYCNGDVPLGLAFLHRRFDSAMVAFLECLRQLGDHVEQTGLGVAGLKMPYAIKKDKIGDASIKFGFNQEEVWTKACKYTLTCCKYLLAQASNENSANKQSVP</sequence>
<dbReference type="FunFam" id="1.10.418.40:FF:000005">
    <property type="entry name" value="Autophagy protein Apg6, putative"/>
    <property type="match status" value="1"/>
</dbReference>
<feature type="domain" description="Atg6 BARA" evidence="4">
    <location>
        <begin position="294"/>
        <end position="487"/>
    </location>
</feature>
<evidence type="ECO:0000256" key="1">
    <source>
        <dbReference type="ARBA" id="ARBA00005965"/>
    </source>
</evidence>
<organism evidence="6 7">
    <name type="scientific">Viridothelium virens</name>
    <name type="common">Speckled blister lichen</name>
    <name type="synonym">Trypethelium virens</name>
    <dbReference type="NCBI Taxonomy" id="1048519"/>
    <lineage>
        <taxon>Eukaryota</taxon>
        <taxon>Fungi</taxon>
        <taxon>Dikarya</taxon>
        <taxon>Ascomycota</taxon>
        <taxon>Pezizomycotina</taxon>
        <taxon>Dothideomycetes</taxon>
        <taxon>Dothideomycetes incertae sedis</taxon>
        <taxon>Trypetheliales</taxon>
        <taxon>Trypetheliaceae</taxon>
        <taxon>Viridothelium</taxon>
    </lineage>
</organism>
<evidence type="ECO:0000259" key="4">
    <source>
        <dbReference type="Pfam" id="PF04111"/>
    </source>
</evidence>
<feature type="compositionally biased region" description="Basic and acidic residues" evidence="3">
    <location>
        <begin position="113"/>
        <end position="126"/>
    </location>
</feature>
<dbReference type="PANTHER" id="PTHR12768:SF4">
    <property type="entry name" value="BECLIN-1"/>
    <property type="match status" value="1"/>
</dbReference>
<evidence type="ECO:0000313" key="7">
    <source>
        <dbReference type="Proteomes" id="UP000800092"/>
    </source>
</evidence>
<dbReference type="AlphaFoldDB" id="A0A6A6H923"/>
<dbReference type="InterPro" id="IPR040455">
    <property type="entry name" value="Atg6_BARA"/>
</dbReference>
<dbReference type="GO" id="GO:0000407">
    <property type="term" value="C:phagophore assembly site"/>
    <property type="evidence" value="ECO:0007669"/>
    <property type="project" value="TreeGrafter"/>
</dbReference>
<dbReference type="PANTHER" id="PTHR12768">
    <property type="entry name" value="BECLIN 1"/>
    <property type="match status" value="1"/>
</dbReference>
<feature type="compositionally biased region" description="Polar residues" evidence="3">
    <location>
        <begin position="31"/>
        <end position="40"/>
    </location>
</feature>
<reference evidence="6" key="1">
    <citation type="journal article" date="2020" name="Stud. Mycol.">
        <title>101 Dothideomycetes genomes: a test case for predicting lifestyles and emergence of pathogens.</title>
        <authorList>
            <person name="Haridas S."/>
            <person name="Albert R."/>
            <person name="Binder M."/>
            <person name="Bloem J."/>
            <person name="Labutti K."/>
            <person name="Salamov A."/>
            <person name="Andreopoulos B."/>
            <person name="Baker S."/>
            <person name="Barry K."/>
            <person name="Bills G."/>
            <person name="Bluhm B."/>
            <person name="Cannon C."/>
            <person name="Castanera R."/>
            <person name="Culley D."/>
            <person name="Daum C."/>
            <person name="Ezra D."/>
            <person name="Gonzalez J."/>
            <person name="Henrissat B."/>
            <person name="Kuo A."/>
            <person name="Liang C."/>
            <person name="Lipzen A."/>
            <person name="Lutzoni F."/>
            <person name="Magnuson J."/>
            <person name="Mondo S."/>
            <person name="Nolan M."/>
            <person name="Ohm R."/>
            <person name="Pangilinan J."/>
            <person name="Park H.-J."/>
            <person name="Ramirez L."/>
            <person name="Alfaro M."/>
            <person name="Sun H."/>
            <person name="Tritt A."/>
            <person name="Yoshinaga Y."/>
            <person name="Zwiers L.-H."/>
            <person name="Turgeon B."/>
            <person name="Goodwin S."/>
            <person name="Spatafora J."/>
            <person name="Crous P."/>
            <person name="Grigoriev I."/>
        </authorList>
    </citation>
    <scope>NUCLEOTIDE SEQUENCE</scope>
    <source>
        <strain evidence="6">Tuck. ex Michener</strain>
    </source>
</reference>
<accession>A0A6A6H923</accession>
<feature type="domain" description="Atg6/beclin coiled-coil" evidence="5">
    <location>
        <begin position="163"/>
        <end position="291"/>
    </location>
</feature>
<dbReference type="InterPro" id="IPR041691">
    <property type="entry name" value="Atg6/beclin_CC"/>
</dbReference>
<dbReference type="Gene3D" id="6.10.250.3110">
    <property type="match status" value="1"/>
</dbReference>